<gene>
    <name evidence="4" type="ORF">BU16DRAFT_555174</name>
</gene>
<dbReference type="PANTHER" id="PTHR43540:SF1">
    <property type="entry name" value="ISOCHORISMATASE HYDROLASE"/>
    <property type="match status" value="1"/>
</dbReference>
<reference evidence="4" key="1">
    <citation type="journal article" date="2020" name="Stud. Mycol.">
        <title>101 Dothideomycetes genomes: a test case for predicting lifestyles and emergence of pathogens.</title>
        <authorList>
            <person name="Haridas S."/>
            <person name="Albert R."/>
            <person name="Binder M."/>
            <person name="Bloem J."/>
            <person name="Labutti K."/>
            <person name="Salamov A."/>
            <person name="Andreopoulos B."/>
            <person name="Baker S."/>
            <person name="Barry K."/>
            <person name="Bills G."/>
            <person name="Bluhm B."/>
            <person name="Cannon C."/>
            <person name="Castanera R."/>
            <person name="Culley D."/>
            <person name="Daum C."/>
            <person name="Ezra D."/>
            <person name="Gonzalez J."/>
            <person name="Henrissat B."/>
            <person name="Kuo A."/>
            <person name="Liang C."/>
            <person name="Lipzen A."/>
            <person name="Lutzoni F."/>
            <person name="Magnuson J."/>
            <person name="Mondo S."/>
            <person name="Nolan M."/>
            <person name="Ohm R."/>
            <person name="Pangilinan J."/>
            <person name="Park H.-J."/>
            <person name="Ramirez L."/>
            <person name="Alfaro M."/>
            <person name="Sun H."/>
            <person name="Tritt A."/>
            <person name="Yoshinaga Y."/>
            <person name="Zwiers L.-H."/>
            <person name="Turgeon B."/>
            <person name="Goodwin S."/>
            <person name="Spatafora J."/>
            <person name="Crous P."/>
            <person name="Grigoriev I."/>
        </authorList>
    </citation>
    <scope>NUCLEOTIDE SEQUENCE</scope>
    <source>
        <strain evidence="4">CBS 269.34</strain>
    </source>
</reference>
<dbReference type="OrthoDB" id="3828231at2759"/>
<evidence type="ECO:0000259" key="3">
    <source>
        <dbReference type="Pfam" id="PF00857"/>
    </source>
</evidence>
<accession>A0A6A6RI65</accession>
<keyword evidence="2 4" id="KW-0378">Hydrolase</keyword>
<dbReference type="Pfam" id="PF00857">
    <property type="entry name" value="Isochorismatase"/>
    <property type="match status" value="1"/>
</dbReference>
<dbReference type="PANTHER" id="PTHR43540">
    <property type="entry name" value="PEROXYUREIDOACRYLATE/UREIDOACRYLATE AMIDOHYDROLASE-RELATED"/>
    <property type="match status" value="1"/>
</dbReference>
<dbReference type="AlphaFoldDB" id="A0A6A6RI65"/>
<sequence>MSADAKGYPDELMASYAASGFTAGAGEKKGGYPFGDHPALLVIDVCNAYLTEGSPLYGKDRFQTALDSCEKTITLCRENGIPVIFSRVVYHDRGADGGNWYKFKLPKALCAFDKGNVLGDYPTNSKICRPFAGETVIEKQYSSCFFGTSLASTLIRLKTDTLLVCGYSTSGCYGFNPYVIADACGDRDEYPHKANLFDMKAKFAEVVTSDELAMLIKDV</sequence>
<feature type="domain" description="Isochorismatase-like" evidence="3">
    <location>
        <begin position="39"/>
        <end position="211"/>
    </location>
</feature>
<evidence type="ECO:0000313" key="5">
    <source>
        <dbReference type="Proteomes" id="UP000799750"/>
    </source>
</evidence>
<protein>
    <submittedName>
        <fullName evidence="4">Isochorismatase hydrolase</fullName>
    </submittedName>
</protein>
<evidence type="ECO:0000256" key="1">
    <source>
        <dbReference type="ARBA" id="ARBA00006336"/>
    </source>
</evidence>
<dbReference type="InterPro" id="IPR000868">
    <property type="entry name" value="Isochorismatase-like_dom"/>
</dbReference>
<name>A0A6A6RI65_9PEZI</name>
<proteinExistence type="inferred from homology"/>
<keyword evidence="5" id="KW-1185">Reference proteome</keyword>
<dbReference type="Gene3D" id="3.40.50.850">
    <property type="entry name" value="Isochorismatase-like"/>
    <property type="match status" value="1"/>
</dbReference>
<dbReference type="SUPFAM" id="SSF52499">
    <property type="entry name" value="Isochorismatase-like hydrolases"/>
    <property type="match status" value="1"/>
</dbReference>
<dbReference type="EMBL" id="MU004181">
    <property type="protein sequence ID" value="KAF2503157.1"/>
    <property type="molecule type" value="Genomic_DNA"/>
</dbReference>
<dbReference type="Proteomes" id="UP000799750">
    <property type="component" value="Unassembled WGS sequence"/>
</dbReference>
<dbReference type="InterPro" id="IPR036380">
    <property type="entry name" value="Isochorismatase-like_sf"/>
</dbReference>
<evidence type="ECO:0000256" key="2">
    <source>
        <dbReference type="ARBA" id="ARBA00022801"/>
    </source>
</evidence>
<evidence type="ECO:0000313" key="4">
    <source>
        <dbReference type="EMBL" id="KAF2503157.1"/>
    </source>
</evidence>
<dbReference type="InterPro" id="IPR050272">
    <property type="entry name" value="Isochorismatase-like_hydrls"/>
</dbReference>
<organism evidence="4 5">
    <name type="scientific">Lophium mytilinum</name>
    <dbReference type="NCBI Taxonomy" id="390894"/>
    <lineage>
        <taxon>Eukaryota</taxon>
        <taxon>Fungi</taxon>
        <taxon>Dikarya</taxon>
        <taxon>Ascomycota</taxon>
        <taxon>Pezizomycotina</taxon>
        <taxon>Dothideomycetes</taxon>
        <taxon>Pleosporomycetidae</taxon>
        <taxon>Mytilinidiales</taxon>
        <taxon>Mytilinidiaceae</taxon>
        <taxon>Lophium</taxon>
    </lineage>
</organism>
<comment type="similarity">
    <text evidence="1">Belongs to the isochorismatase family.</text>
</comment>
<dbReference type="GO" id="GO:0016787">
    <property type="term" value="F:hydrolase activity"/>
    <property type="evidence" value="ECO:0007669"/>
    <property type="project" value="UniProtKB-KW"/>
</dbReference>